<dbReference type="AlphaFoldDB" id="A0A147IMQ9"/>
<dbReference type="PANTHER" id="PTHR33055:SF3">
    <property type="entry name" value="PUTATIVE TRANSPOSASE FOR IS117-RELATED"/>
    <property type="match status" value="1"/>
</dbReference>
<evidence type="ECO:0000259" key="2">
    <source>
        <dbReference type="Pfam" id="PF02371"/>
    </source>
</evidence>
<accession>A0A147IMQ9</accession>
<dbReference type="PANTHER" id="PTHR33055">
    <property type="entry name" value="TRANSPOSASE FOR INSERTION SEQUENCE ELEMENT IS1111A"/>
    <property type="match status" value="1"/>
</dbReference>
<dbReference type="RefSeq" id="WP_058753271.1">
    <property type="nucleotide sequence ID" value="NZ_LDTE01000110.1"/>
</dbReference>
<gene>
    <name evidence="3" type="ORF">SB4_15475</name>
</gene>
<comment type="caution">
    <text evidence="3">The sequence shown here is derived from an EMBL/GenBank/DDBJ whole genome shotgun (WGS) entry which is preliminary data.</text>
</comment>
<organism evidence="3 4">
    <name type="scientific">Sphingomonas sanguinis</name>
    <dbReference type="NCBI Taxonomy" id="33051"/>
    <lineage>
        <taxon>Bacteria</taxon>
        <taxon>Pseudomonadati</taxon>
        <taxon>Pseudomonadota</taxon>
        <taxon>Alphaproteobacteria</taxon>
        <taxon>Sphingomonadales</taxon>
        <taxon>Sphingomonadaceae</taxon>
        <taxon>Sphingomonas</taxon>
    </lineage>
</organism>
<evidence type="ECO:0000313" key="4">
    <source>
        <dbReference type="Proteomes" id="UP000074072"/>
    </source>
</evidence>
<dbReference type="OrthoDB" id="5289737at2"/>
<dbReference type="GO" id="GO:0004803">
    <property type="term" value="F:transposase activity"/>
    <property type="evidence" value="ECO:0007669"/>
    <property type="project" value="InterPro"/>
</dbReference>
<dbReference type="InterPro" id="IPR002525">
    <property type="entry name" value="Transp_IS110-like_N"/>
</dbReference>
<protein>
    <submittedName>
        <fullName evidence="3">Transposase</fullName>
    </submittedName>
</protein>
<dbReference type="EMBL" id="LDTE01000110">
    <property type="protein sequence ID" value="KTT96479.1"/>
    <property type="molecule type" value="Genomic_DNA"/>
</dbReference>
<dbReference type="InterPro" id="IPR003346">
    <property type="entry name" value="Transposase_20"/>
</dbReference>
<sequence length="342" mass="38014">MTEVAVIGIDIGKTSFHLVALDATGAIQWKQKVSRAQLMRHMDALPRCLVGMEACCGAHHLARELTALDHDVRLMAPQFVKPFLKSNKNDYLDAEAIAEAVQRPTMRFVPAKSVEQLDLQALHRVCERLVSRRTAVINQIRAFLLERGIVFRAGRRHMAREMPALFTDERSTLSSRMRMILQQLWDEWRGLEADIGTVTKEIEAIAAADDGCRRLLAIPGVGPLVATALVAAVADGTGFKRGRDLAAWLGLVPRQHSTGGKSTLLGMSKRGNSHLRRLFIHGARSASMHMKREQGLGPWLDQLEMRTHKNVAVVALANKIVRISWAVLARQEQYRPPVPIAA</sequence>
<evidence type="ECO:0000313" key="3">
    <source>
        <dbReference type="EMBL" id="KTT96479.1"/>
    </source>
</evidence>
<reference evidence="3 4" key="1">
    <citation type="journal article" date="2016" name="Front. Microbiol.">
        <title>Genomic Resource of Rice Seed Associated Bacteria.</title>
        <authorList>
            <person name="Midha S."/>
            <person name="Bansal K."/>
            <person name="Sharma S."/>
            <person name="Kumar N."/>
            <person name="Patil P.P."/>
            <person name="Chaudhry V."/>
            <person name="Patil P.B."/>
        </authorList>
    </citation>
    <scope>NUCLEOTIDE SEQUENCE [LARGE SCALE GENOMIC DNA]</scope>
    <source>
        <strain evidence="3 4">SB4</strain>
    </source>
</reference>
<dbReference type="Pfam" id="PF01548">
    <property type="entry name" value="DEDD_Tnp_IS110"/>
    <property type="match status" value="1"/>
</dbReference>
<dbReference type="Pfam" id="PF02371">
    <property type="entry name" value="Transposase_20"/>
    <property type="match status" value="1"/>
</dbReference>
<dbReference type="NCBIfam" id="NF033542">
    <property type="entry name" value="transpos_IS110"/>
    <property type="match status" value="1"/>
</dbReference>
<dbReference type="Proteomes" id="UP000074072">
    <property type="component" value="Unassembled WGS sequence"/>
</dbReference>
<dbReference type="GO" id="GO:0006313">
    <property type="term" value="P:DNA transposition"/>
    <property type="evidence" value="ECO:0007669"/>
    <property type="project" value="InterPro"/>
</dbReference>
<dbReference type="PATRIC" id="fig|33051.4.peg.519"/>
<proteinExistence type="predicted"/>
<feature type="domain" description="Transposase IS110-like N-terminal" evidence="1">
    <location>
        <begin position="7"/>
        <end position="145"/>
    </location>
</feature>
<feature type="domain" description="Transposase IS116/IS110/IS902 C-terminal" evidence="2">
    <location>
        <begin position="212"/>
        <end position="291"/>
    </location>
</feature>
<dbReference type="GO" id="GO:0003677">
    <property type="term" value="F:DNA binding"/>
    <property type="evidence" value="ECO:0007669"/>
    <property type="project" value="InterPro"/>
</dbReference>
<name>A0A147IMQ9_9SPHN</name>
<dbReference type="InterPro" id="IPR047650">
    <property type="entry name" value="Transpos_IS110"/>
</dbReference>
<evidence type="ECO:0000259" key="1">
    <source>
        <dbReference type="Pfam" id="PF01548"/>
    </source>
</evidence>